<dbReference type="EMBL" id="CAFBLN010000042">
    <property type="protein sequence ID" value="CAB4874360.1"/>
    <property type="molecule type" value="Genomic_DNA"/>
</dbReference>
<reference evidence="1" key="1">
    <citation type="submission" date="2020-05" db="EMBL/GenBank/DDBJ databases">
        <authorList>
            <person name="Chiriac C."/>
            <person name="Salcher M."/>
            <person name="Ghai R."/>
            <person name="Kavagutti S V."/>
        </authorList>
    </citation>
    <scope>NUCLEOTIDE SEQUENCE</scope>
</reference>
<dbReference type="AlphaFoldDB" id="A0A6J7DZP5"/>
<gene>
    <name evidence="1" type="ORF">UFOPK3381_00990</name>
</gene>
<protein>
    <submittedName>
        <fullName evidence="1">Unannotated protein</fullName>
    </submittedName>
</protein>
<accession>A0A6J7DZP5</accession>
<sequence length="143" mass="15728">MPDNLLLVTPFEAETRDVGAGVDFTSPHHDVLITTTNLVKNSGGGVEIVARLVDVGQLYRWPHGERSAVGDLLLSQHAKQRGLSRTVRSDDTNDATGRQDETQVIQQYSITKTLLKMFGVNHKITKARSGRDCYFHLVGTLVG</sequence>
<evidence type="ECO:0000313" key="1">
    <source>
        <dbReference type="EMBL" id="CAB4874360.1"/>
    </source>
</evidence>
<name>A0A6J7DZP5_9ZZZZ</name>
<organism evidence="1">
    <name type="scientific">freshwater metagenome</name>
    <dbReference type="NCBI Taxonomy" id="449393"/>
    <lineage>
        <taxon>unclassified sequences</taxon>
        <taxon>metagenomes</taxon>
        <taxon>ecological metagenomes</taxon>
    </lineage>
</organism>
<proteinExistence type="predicted"/>